<dbReference type="Proteomes" id="UP001479436">
    <property type="component" value="Unassembled WGS sequence"/>
</dbReference>
<proteinExistence type="predicted"/>
<evidence type="ECO:0000256" key="1">
    <source>
        <dbReference type="ARBA" id="ARBA00004123"/>
    </source>
</evidence>
<feature type="region of interest" description="Disordered" evidence="5">
    <location>
        <begin position="275"/>
        <end position="302"/>
    </location>
</feature>
<feature type="compositionally biased region" description="Acidic residues" evidence="5">
    <location>
        <begin position="227"/>
        <end position="238"/>
    </location>
</feature>
<dbReference type="PANTHER" id="PTHR17598:SF13">
    <property type="entry name" value="DNA POLYMERASE DELTA SUBUNIT 3"/>
    <property type="match status" value="1"/>
</dbReference>
<feature type="compositionally biased region" description="Basic and acidic residues" evidence="5">
    <location>
        <begin position="143"/>
        <end position="152"/>
    </location>
</feature>
<keyword evidence="3" id="KW-0235">DNA replication</keyword>
<keyword evidence="4" id="KW-0539">Nucleus</keyword>
<comment type="caution">
    <text evidence="6">The sequence shown here is derived from an EMBL/GenBank/DDBJ whole genome shotgun (WGS) entry which is preliminary data.</text>
</comment>
<gene>
    <name evidence="6" type="ORF">K7432_008016</name>
</gene>
<comment type="subcellular location">
    <subcellularLocation>
        <location evidence="1">Nucleus</location>
    </subcellularLocation>
</comment>
<evidence type="ECO:0000256" key="5">
    <source>
        <dbReference type="SAM" id="MobiDB-lite"/>
    </source>
</evidence>
<feature type="region of interest" description="Disordered" evidence="5">
    <location>
        <begin position="317"/>
        <end position="365"/>
    </location>
</feature>
<accession>A0ABR2WSF1</accession>
<reference evidence="6 7" key="1">
    <citation type="submission" date="2023-04" db="EMBL/GenBank/DDBJ databases">
        <title>Genome of Basidiobolus ranarum AG-B5.</title>
        <authorList>
            <person name="Stajich J.E."/>
            <person name="Carter-House D."/>
            <person name="Gryganskyi A."/>
        </authorList>
    </citation>
    <scope>NUCLEOTIDE SEQUENCE [LARGE SCALE GENOMIC DNA]</scope>
    <source>
        <strain evidence="6 7">AG-B5</strain>
    </source>
</reference>
<dbReference type="Pfam" id="PF09507">
    <property type="entry name" value="CDC27"/>
    <property type="match status" value="1"/>
</dbReference>
<dbReference type="Gene3D" id="3.90.1030.20">
    <property type="entry name" value="DNA polymerase delta, p66 (Cdc27) subunit, wHTH domain"/>
    <property type="match status" value="1"/>
</dbReference>
<evidence type="ECO:0000256" key="3">
    <source>
        <dbReference type="ARBA" id="ARBA00022705"/>
    </source>
</evidence>
<dbReference type="InterPro" id="IPR019038">
    <property type="entry name" value="POLD3"/>
</dbReference>
<evidence type="ECO:0000313" key="7">
    <source>
        <dbReference type="Proteomes" id="UP001479436"/>
    </source>
</evidence>
<evidence type="ECO:0000313" key="6">
    <source>
        <dbReference type="EMBL" id="KAK9764460.1"/>
    </source>
</evidence>
<feature type="region of interest" description="Disordered" evidence="5">
    <location>
        <begin position="132"/>
        <end position="260"/>
    </location>
</feature>
<evidence type="ECO:0000256" key="4">
    <source>
        <dbReference type="ARBA" id="ARBA00023242"/>
    </source>
</evidence>
<organism evidence="6 7">
    <name type="scientific">Basidiobolus ranarum</name>
    <dbReference type="NCBI Taxonomy" id="34480"/>
    <lineage>
        <taxon>Eukaryota</taxon>
        <taxon>Fungi</taxon>
        <taxon>Fungi incertae sedis</taxon>
        <taxon>Zoopagomycota</taxon>
        <taxon>Entomophthoromycotina</taxon>
        <taxon>Basidiobolomycetes</taxon>
        <taxon>Basidiobolales</taxon>
        <taxon>Basidiobolaceae</taxon>
        <taxon>Basidiobolus</taxon>
    </lineage>
</organism>
<name>A0ABR2WSF1_9FUNG</name>
<feature type="compositionally biased region" description="Basic residues" evidence="5">
    <location>
        <begin position="286"/>
        <end position="300"/>
    </location>
</feature>
<dbReference type="InterPro" id="IPR041913">
    <property type="entry name" value="POLD3_sf"/>
</dbReference>
<sequence>MDLLREVICEDKSIVTYKWLSRQLRIPANNAKKLLYQFVTESTEQVHCIYCVAGILMASDVHHIILVVQEDLEVTKKKFSKVTGVHVYSVQASRPQDGEAVLLAAPKPVDDPANPSEFASIVNPNISIVKRSTPIQKPQTKIKPSEPIHSKLDLGSQNTPGGNAKLVPSQPKVAEKPPAKTVNSFFSSGKSKKAQPIKKEEPKMEIEEEPIVERRKRTRKVKSIVQSDDDEEMIDVTEPDDHNLSSSKNEAVEDKPTPEQGMDVDAAVDIEVEAEADVQELPNNNTKRKRGRRRIQKKRTYKNDRGYMVTEDVYEWESCTDEEPEPNKVETSTTLPVKSKVKKENGSEKKAKQGQKSLMSFWGKK</sequence>
<protein>
    <recommendedName>
        <fullName evidence="2">DNA polymerase delta subunit 3</fullName>
    </recommendedName>
</protein>
<feature type="compositionally biased region" description="Basic and acidic residues" evidence="5">
    <location>
        <begin position="342"/>
        <end position="351"/>
    </location>
</feature>
<dbReference type="EMBL" id="JASJQH010000425">
    <property type="protein sequence ID" value="KAK9764460.1"/>
    <property type="molecule type" value="Genomic_DNA"/>
</dbReference>
<keyword evidence="7" id="KW-1185">Reference proteome</keyword>
<evidence type="ECO:0000256" key="2">
    <source>
        <dbReference type="ARBA" id="ARBA00017589"/>
    </source>
</evidence>
<dbReference type="PANTHER" id="PTHR17598">
    <property type="entry name" value="DNA POLYMERASE DELTA SUBUNIT 3"/>
    <property type="match status" value="1"/>
</dbReference>